<evidence type="ECO:0000313" key="2">
    <source>
        <dbReference type="Proteomes" id="UP001497516"/>
    </source>
</evidence>
<dbReference type="AlphaFoldDB" id="A0AAV2FQ02"/>
<name>A0AAV2FQ02_9ROSI</name>
<sequence length="124" mass="14257">MMPGVACHPQWRQLLSLDELIYHELCLEFYSTFSHVVPTSKKSRPYVEFMLGGQPWVLTYDAFAQAMGLNTTYMMMMERHYTVDFHYQGAFQALYRPSMIRRSTMLAAPMRLSCGSHGGSCILS</sequence>
<keyword evidence="2" id="KW-1185">Reference proteome</keyword>
<reference evidence="1 2" key="1">
    <citation type="submission" date="2024-04" db="EMBL/GenBank/DDBJ databases">
        <authorList>
            <person name="Fracassetti M."/>
        </authorList>
    </citation>
    <scope>NUCLEOTIDE SEQUENCE [LARGE SCALE GENOMIC DNA]</scope>
</reference>
<organism evidence="1 2">
    <name type="scientific">Linum trigynum</name>
    <dbReference type="NCBI Taxonomy" id="586398"/>
    <lineage>
        <taxon>Eukaryota</taxon>
        <taxon>Viridiplantae</taxon>
        <taxon>Streptophyta</taxon>
        <taxon>Embryophyta</taxon>
        <taxon>Tracheophyta</taxon>
        <taxon>Spermatophyta</taxon>
        <taxon>Magnoliopsida</taxon>
        <taxon>eudicotyledons</taxon>
        <taxon>Gunneridae</taxon>
        <taxon>Pentapetalae</taxon>
        <taxon>rosids</taxon>
        <taxon>fabids</taxon>
        <taxon>Malpighiales</taxon>
        <taxon>Linaceae</taxon>
        <taxon>Linum</taxon>
    </lineage>
</organism>
<gene>
    <name evidence="1" type="ORF">LTRI10_LOCUS40544</name>
</gene>
<accession>A0AAV2FQ02</accession>
<proteinExistence type="predicted"/>
<evidence type="ECO:0000313" key="1">
    <source>
        <dbReference type="EMBL" id="CAL1400413.1"/>
    </source>
</evidence>
<dbReference type="Proteomes" id="UP001497516">
    <property type="component" value="Chromosome 7"/>
</dbReference>
<dbReference type="EMBL" id="OZ034820">
    <property type="protein sequence ID" value="CAL1400413.1"/>
    <property type="molecule type" value="Genomic_DNA"/>
</dbReference>
<protein>
    <submittedName>
        <fullName evidence="1">Uncharacterized protein</fullName>
    </submittedName>
</protein>